<reference evidence="5" key="1">
    <citation type="submission" date="2025-08" db="UniProtKB">
        <authorList>
            <consortium name="RefSeq"/>
        </authorList>
    </citation>
    <scope>IDENTIFICATION</scope>
    <source>
        <tissue evidence="5">Thorax and Abdomen</tissue>
    </source>
</reference>
<evidence type="ECO:0000256" key="1">
    <source>
        <dbReference type="ARBA" id="ARBA00006788"/>
    </source>
</evidence>
<keyword evidence="4" id="KW-1185">Reference proteome</keyword>
<proteinExistence type="inferred from homology"/>
<evidence type="ECO:0000313" key="4">
    <source>
        <dbReference type="Proteomes" id="UP000829291"/>
    </source>
</evidence>
<sequence length="218" mass="24779">MIMIMIMTRMWWTITGNFGNFLPIDWSKSYARKLHMPALNLNEVPVSLERQELEDLSSEDEAVATDLDIHALIVSSSADTHSPEEPLKTAEEVLREIDDIMQESPSMERFANSKGSLLDVDETLERSKGVLGSPFYEEKLRQLSTSQLTELLGKMESLVGALSETLIFCAPPSDPLVHILRRDIAVLRIKKKRFIKMQIAPLFLPLCFQRLLCSVFKI</sequence>
<dbReference type="PANTHER" id="PTHR12394">
    <property type="entry name" value="ZYGIN"/>
    <property type="match status" value="1"/>
</dbReference>
<dbReference type="RefSeq" id="XP_046599069.1">
    <property type="nucleotide sequence ID" value="XM_046743113.1"/>
</dbReference>
<accession>A0ABM3GFM0</accession>
<evidence type="ECO:0000256" key="2">
    <source>
        <dbReference type="ARBA" id="ARBA00022553"/>
    </source>
</evidence>
<dbReference type="GeneID" id="107219797"/>
<dbReference type="Proteomes" id="UP000829291">
    <property type="component" value="Chromosome 6"/>
</dbReference>
<dbReference type="Pfam" id="PF07763">
    <property type="entry name" value="FEZ"/>
    <property type="match status" value="1"/>
</dbReference>
<evidence type="ECO:0000313" key="5">
    <source>
        <dbReference type="RefSeq" id="XP_046599069.1"/>
    </source>
</evidence>
<name>A0ABM3GFM0_NEOLC</name>
<evidence type="ECO:0000256" key="3">
    <source>
        <dbReference type="ARBA" id="ARBA00023054"/>
    </source>
</evidence>
<comment type="similarity">
    <text evidence="1">Belongs to the zygin family.</text>
</comment>
<organism evidence="4 5">
    <name type="scientific">Neodiprion lecontei</name>
    <name type="common">Redheaded pine sawfly</name>
    <dbReference type="NCBI Taxonomy" id="441921"/>
    <lineage>
        <taxon>Eukaryota</taxon>
        <taxon>Metazoa</taxon>
        <taxon>Ecdysozoa</taxon>
        <taxon>Arthropoda</taxon>
        <taxon>Hexapoda</taxon>
        <taxon>Insecta</taxon>
        <taxon>Pterygota</taxon>
        <taxon>Neoptera</taxon>
        <taxon>Endopterygota</taxon>
        <taxon>Hymenoptera</taxon>
        <taxon>Tenthredinoidea</taxon>
        <taxon>Diprionidae</taxon>
        <taxon>Diprioninae</taxon>
        <taxon>Neodiprion</taxon>
    </lineage>
</organism>
<protein>
    <submittedName>
        <fullName evidence="5">Fasciculation and elongation protein zeta-2-like isoform X1</fullName>
    </submittedName>
</protein>
<dbReference type="PANTHER" id="PTHR12394:SF12">
    <property type="entry name" value="LD08195P"/>
    <property type="match status" value="1"/>
</dbReference>
<dbReference type="InterPro" id="IPR011680">
    <property type="entry name" value="FEZ"/>
</dbReference>
<keyword evidence="3" id="KW-0175">Coiled coil</keyword>
<keyword evidence="2" id="KW-0597">Phosphoprotein</keyword>
<gene>
    <name evidence="5" type="primary">LOC107219797</name>
</gene>